<feature type="compositionally biased region" description="Basic and acidic residues" evidence="1">
    <location>
        <begin position="91"/>
        <end position="104"/>
    </location>
</feature>
<evidence type="ECO:0000313" key="3">
    <source>
        <dbReference type="Proteomes" id="UP000646548"/>
    </source>
</evidence>
<dbReference type="Proteomes" id="UP000646548">
    <property type="component" value="Unassembled WGS sequence"/>
</dbReference>
<sequence length="270" mass="30082">MASRCCCTPVQVDEEKRSELFQLTALLLPSQTASYVRFWIGDHVTEGKRSEPLMTTDFAAASGRPGGQVFRFQEPGWNENKDESCRNICKEQESEEDRETKTPSEEEPIQDCVSDQTRLSSSVSEPPLEPGLMSVLKWTPPAGVKWRPAAAGGGERSSSEKLLWSQTRAAAQSGFEELIPALCRNRSKQGGGPERTERRREMKQLKAFQLHPVALAPRLPVRPLPLTALPPFPDTNPNFLRAQIELERSSGALGLQKPTNVFKSPHLEFI</sequence>
<reference evidence="2" key="1">
    <citation type="journal article" name="BMC Genomics">
        <title>Long-read sequencing and de novo genome assembly of marine medaka (Oryzias melastigma).</title>
        <authorList>
            <person name="Liang P."/>
            <person name="Saqib H.S.A."/>
            <person name="Ni X."/>
            <person name="Shen Y."/>
        </authorList>
    </citation>
    <scope>NUCLEOTIDE SEQUENCE</scope>
    <source>
        <strain evidence="2">Bigg-433</strain>
    </source>
</reference>
<evidence type="ECO:0000313" key="2">
    <source>
        <dbReference type="EMBL" id="KAF6717515.1"/>
    </source>
</evidence>
<gene>
    <name evidence="2" type="ORF">FQA47_020136</name>
</gene>
<dbReference type="EMBL" id="WKFB01000830">
    <property type="protein sequence ID" value="KAF6717515.1"/>
    <property type="molecule type" value="Genomic_DNA"/>
</dbReference>
<name>A0A834EXN6_ORYME</name>
<proteinExistence type="predicted"/>
<dbReference type="AlphaFoldDB" id="A0A834EXN6"/>
<organism evidence="2 3">
    <name type="scientific">Oryzias melastigma</name>
    <name type="common">Marine medaka</name>
    <dbReference type="NCBI Taxonomy" id="30732"/>
    <lineage>
        <taxon>Eukaryota</taxon>
        <taxon>Metazoa</taxon>
        <taxon>Chordata</taxon>
        <taxon>Craniata</taxon>
        <taxon>Vertebrata</taxon>
        <taxon>Euteleostomi</taxon>
        <taxon>Actinopterygii</taxon>
        <taxon>Neopterygii</taxon>
        <taxon>Teleostei</taxon>
        <taxon>Neoteleostei</taxon>
        <taxon>Acanthomorphata</taxon>
        <taxon>Ovalentaria</taxon>
        <taxon>Atherinomorphae</taxon>
        <taxon>Beloniformes</taxon>
        <taxon>Adrianichthyidae</taxon>
        <taxon>Oryziinae</taxon>
        <taxon>Oryzias</taxon>
    </lineage>
</organism>
<evidence type="ECO:0000256" key="1">
    <source>
        <dbReference type="SAM" id="MobiDB-lite"/>
    </source>
</evidence>
<protein>
    <submittedName>
        <fullName evidence="2">Uncharacterized protein</fullName>
    </submittedName>
</protein>
<comment type="caution">
    <text evidence="2">The sequence shown here is derived from an EMBL/GenBank/DDBJ whole genome shotgun (WGS) entry which is preliminary data.</text>
</comment>
<accession>A0A834EXN6</accession>
<feature type="region of interest" description="Disordered" evidence="1">
    <location>
        <begin position="91"/>
        <end position="127"/>
    </location>
</feature>